<evidence type="ECO:0000313" key="2">
    <source>
        <dbReference type="EMBL" id="KAJ1133603.1"/>
    </source>
</evidence>
<comment type="caution">
    <text evidence="2">The sequence shown here is derived from an EMBL/GenBank/DDBJ whole genome shotgun (WGS) entry which is preliminary data.</text>
</comment>
<feature type="region of interest" description="Disordered" evidence="1">
    <location>
        <begin position="1"/>
        <end position="56"/>
    </location>
</feature>
<sequence>VHPRSSQDTVPLYGHTGASRVFTGHSTTPEVTVPLHRHTPGLHRSQYHSSGMQVHP</sequence>
<evidence type="ECO:0000313" key="3">
    <source>
        <dbReference type="Proteomes" id="UP001066276"/>
    </source>
</evidence>
<feature type="compositionally biased region" description="Polar residues" evidence="1">
    <location>
        <begin position="47"/>
        <end position="56"/>
    </location>
</feature>
<reference evidence="2" key="1">
    <citation type="journal article" date="2022" name="bioRxiv">
        <title>Sequencing and chromosome-scale assembly of the giantPleurodeles waltlgenome.</title>
        <authorList>
            <person name="Brown T."/>
            <person name="Elewa A."/>
            <person name="Iarovenko S."/>
            <person name="Subramanian E."/>
            <person name="Araus A.J."/>
            <person name="Petzold A."/>
            <person name="Susuki M."/>
            <person name="Suzuki K.-i.T."/>
            <person name="Hayashi T."/>
            <person name="Toyoda A."/>
            <person name="Oliveira C."/>
            <person name="Osipova E."/>
            <person name="Leigh N.D."/>
            <person name="Simon A."/>
            <person name="Yun M.H."/>
        </authorList>
    </citation>
    <scope>NUCLEOTIDE SEQUENCE</scope>
    <source>
        <strain evidence="2">20211129_DDA</strain>
        <tissue evidence="2">Liver</tissue>
    </source>
</reference>
<feature type="non-terminal residue" evidence="2">
    <location>
        <position position="1"/>
    </location>
</feature>
<protein>
    <submittedName>
        <fullName evidence="2">Uncharacterized protein</fullName>
    </submittedName>
</protein>
<proteinExistence type="predicted"/>
<dbReference type="Proteomes" id="UP001066276">
    <property type="component" value="Chromosome 6"/>
</dbReference>
<organism evidence="2 3">
    <name type="scientific">Pleurodeles waltl</name>
    <name type="common">Iberian ribbed newt</name>
    <dbReference type="NCBI Taxonomy" id="8319"/>
    <lineage>
        <taxon>Eukaryota</taxon>
        <taxon>Metazoa</taxon>
        <taxon>Chordata</taxon>
        <taxon>Craniata</taxon>
        <taxon>Vertebrata</taxon>
        <taxon>Euteleostomi</taxon>
        <taxon>Amphibia</taxon>
        <taxon>Batrachia</taxon>
        <taxon>Caudata</taxon>
        <taxon>Salamandroidea</taxon>
        <taxon>Salamandridae</taxon>
        <taxon>Pleurodelinae</taxon>
        <taxon>Pleurodeles</taxon>
    </lineage>
</organism>
<name>A0AAV7Q617_PLEWA</name>
<gene>
    <name evidence="2" type="ORF">NDU88_000085</name>
</gene>
<accession>A0AAV7Q617</accession>
<keyword evidence="3" id="KW-1185">Reference proteome</keyword>
<dbReference type="EMBL" id="JANPWB010000010">
    <property type="protein sequence ID" value="KAJ1133603.1"/>
    <property type="molecule type" value="Genomic_DNA"/>
</dbReference>
<dbReference type="AlphaFoldDB" id="A0AAV7Q617"/>
<feature type="non-terminal residue" evidence="2">
    <location>
        <position position="56"/>
    </location>
</feature>
<evidence type="ECO:0000256" key="1">
    <source>
        <dbReference type="SAM" id="MobiDB-lite"/>
    </source>
</evidence>